<dbReference type="InterPro" id="IPR029787">
    <property type="entry name" value="Nucleotide_cyclase"/>
</dbReference>
<dbReference type="GO" id="GO:0046872">
    <property type="term" value="F:metal ion binding"/>
    <property type="evidence" value="ECO:0007669"/>
    <property type="project" value="UniProtKB-KW"/>
</dbReference>
<evidence type="ECO:0000256" key="11">
    <source>
        <dbReference type="ARBA" id="ARBA00032597"/>
    </source>
</evidence>
<sequence>MSFSDVHDDRHDEFMFISPDDMLAMPGPRPLQAYPEISSLSKSDNTRNPVISPWPEPVGLQLPAKRAVAFPSMPSRPSTSSTPSSLRSRPTDSHSFTSDTYVPSVSDMSISDLRRGKSSLGFLGDIMKKRSRSKLASSDSINDAMATLATFTPNHSQLSFDTYMTPHYPDPTPDPLSGSLSGPPPLPRKERTGPENDIASISSPRPSQKKTNNFSSKSTQISLIWRTSSTQAQPLASSSSGFDSSSLGLSTFTPPSPSSIFTDPFHPSSVFSKRKHRHDRRVSPKTIMEHLHDNGEQPTQHWTAPESWEIEKEDVDVAADGASSGSEESLVASSSRTFDDSSTATDITTKKRMRRKTHHAHKQTSSTSSSKFVLVRIYRANGSYHVAQIPPHATVADLIPSLNAKVLRDSERETHKLYLKERGRERVLAPTERPAAITRRRLEQAGYDQVDSLDYLAAEDMTFLLKFVYKSQLLGPATEDLNIDNFGYVDLTGCGLPTIPIIFHANAASIALLNLSRNPMVEIPLDFIQSCAALRELRLSNMAMKKVPQSVRHSASLHRLDLSCNRIVDLDDAGLDRIPELSILKLQNNRMEQLPWYFPRLRMLMILNISNNKFSHLPAVICEMPALRDLDISFNMITEFPEEIGRLTALEKLVFVGNQVSRLPKQCNQLVSLRLLDCRRNSINDLSVAHTLPRLETLLADHNVVHALDLSHGPDSTDALDISFNDITLLKLDLSVQTRFALTSLDVSHTKLSSLDDFALSHLSLLQTLKLDHNLFRTLPDSLGELSHLITFSCSDNHLDTLPETIGLLRRLETLDAHNNSLRRLPVSLWNCPSLTLINVTSNLLETWHAPPDTSLVTYPTSGISLELPPTPQGPRPHHGVARKASSATVHMAPSRPSPPLAYSLEKLYVGENRLTDDCLPPFTILKELHVLNLSFNEIQELPSSFLRNLTKLEELYLSGNQLTSIPTEDLPKLTRLSILFLNGNKLQTLPQELNKVQSLTVIDAGSNALRYNINNWEFDWNWNFNQNLKYLNLSGNKRLEIKPPTAKHHLDDAENAGLADFSGLTSLRVLGLMDVTTTFLPNIPEDTEDRRVRTSLSEVNKMSYGIADNLGSTGNLTMFDLVQPEFRGHQDEAVFAMFGRSDAVQSNNHLSKYLHDNFLPQFSSHLGQIDRSKNETVCDALRRTFLRLNKQLHDSLYAGNTSSRKMSQVSASTVGTSSLESSYRAGASGIVLYFVGKTMYVANAGDALAVVSIQGSAELFSRKHYPFDRCEAERIRSAEGWISPKGLVHEEIDTSRSFGYFYHFPVVNARPYVEERQLTEQDEFVIIGNRGLWDYISYQTAVDIARSEISDPMIAAQKLRDFAISYGSDGSTMIMVICVADLFRPKKQPTADSSMDVEAYSVLKKRGAKKADIQDRTIARLDYEVSPPTGHLCLVFTDIRNSTQLWETNSGMPTAMRLHNGLLRRQLRICGGYVVKTEGDAFMCSFPTTLAALWWSLTVQVQLMHEPWPLEILECEEGKELWDSQGSLISRGLSVRMGIHCGTPVCEPDPITNRMDYFGPMVIRAARISGSAAGGQIMCSADVVREINARITETGPDTEYSEFQPSQAIEAIRRIHIKVTPVGEIKLKGLEVPEMVSLIYPGSVAGRQDMDLTGASASASAGPVKIQWSIGQVKELATLCLRFEALASERVFRPFPKRKDSIPPPPEAPEDERFESCYMYGVPDQLLPPIHNKMDELEIMMVLDSLLTRLENAASAMTMSVMAERMEAMQTRGGLDDRTLSLLSSLVLR</sequence>
<feature type="domain" description="PPM-type phosphatase" evidence="16">
    <location>
        <begin position="1104"/>
        <end position="1380"/>
    </location>
</feature>
<dbReference type="SMART" id="SM00332">
    <property type="entry name" value="PP2Cc"/>
    <property type="match status" value="1"/>
</dbReference>
<keyword evidence="9" id="KW-0115">cAMP biosynthesis</keyword>
<dbReference type="PROSITE" id="PS50125">
    <property type="entry name" value="GUANYLATE_CYCLASE_2"/>
    <property type="match status" value="1"/>
</dbReference>
<dbReference type="CDD" id="cd07302">
    <property type="entry name" value="CHD"/>
    <property type="match status" value="1"/>
</dbReference>
<dbReference type="SUPFAM" id="SSF81606">
    <property type="entry name" value="PP2C-like"/>
    <property type="match status" value="1"/>
</dbReference>
<evidence type="ECO:0000256" key="6">
    <source>
        <dbReference type="ARBA" id="ARBA00022723"/>
    </source>
</evidence>
<dbReference type="GO" id="GO:0004016">
    <property type="term" value="F:adenylate cyclase activity"/>
    <property type="evidence" value="ECO:0007669"/>
    <property type="project" value="UniProtKB-EC"/>
</dbReference>
<keyword evidence="5" id="KW-0433">Leucine-rich repeat</keyword>
<evidence type="ECO:0000256" key="13">
    <source>
        <dbReference type="SAM" id="MobiDB-lite"/>
    </source>
</evidence>
<dbReference type="PROSITE" id="PS51746">
    <property type="entry name" value="PPM_2"/>
    <property type="match status" value="1"/>
</dbReference>
<dbReference type="PROSITE" id="PS50200">
    <property type="entry name" value="RA"/>
    <property type="match status" value="1"/>
</dbReference>
<accession>A0A8I3AAE8</accession>
<dbReference type="Pfam" id="PF13855">
    <property type="entry name" value="LRR_8"/>
    <property type="match status" value="2"/>
</dbReference>
<dbReference type="Gene3D" id="3.30.70.1230">
    <property type="entry name" value="Nucleotide cyclase"/>
    <property type="match status" value="1"/>
</dbReference>
<evidence type="ECO:0000256" key="7">
    <source>
        <dbReference type="ARBA" id="ARBA00022737"/>
    </source>
</evidence>
<evidence type="ECO:0000256" key="3">
    <source>
        <dbReference type="ARBA" id="ARBA00012201"/>
    </source>
</evidence>
<dbReference type="Pfam" id="PF00481">
    <property type="entry name" value="PP2C"/>
    <property type="match status" value="1"/>
</dbReference>
<reference evidence="17" key="1">
    <citation type="submission" date="2021-03" db="EMBL/GenBank/DDBJ databases">
        <title>Evolutionary innovations through gain and loss of genes in the ectomycorrhizal Boletales.</title>
        <authorList>
            <person name="Wu G."/>
            <person name="Miyauchi S."/>
            <person name="Morin E."/>
            <person name="Yang Z.-L."/>
            <person name="Xu J."/>
            <person name="Martin F.M."/>
        </authorList>
    </citation>
    <scope>NUCLEOTIDE SEQUENCE</scope>
    <source>
        <strain evidence="17">BR01</strain>
    </source>
</reference>
<comment type="caution">
    <text evidence="17">The sequence shown here is derived from an EMBL/GenBank/DDBJ whole genome shotgun (WGS) entry which is preliminary data.</text>
</comment>
<dbReference type="SUPFAM" id="SSF52058">
    <property type="entry name" value="L domain-like"/>
    <property type="match status" value="3"/>
</dbReference>
<feature type="region of interest" description="Disordered" evidence="13">
    <location>
        <begin position="318"/>
        <end position="367"/>
    </location>
</feature>
<dbReference type="CDD" id="cd00143">
    <property type="entry name" value="PP2Cc"/>
    <property type="match status" value="1"/>
</dbReference>
<evidence type="ECO:0000313" key="18">
    <source>
        <dbReference type="Proteomes" id="UP000683000"/>
    </source>
</evidence>
<dbReference type="EMBL" id="JAGFBS010000014">
    <property type="protein sequence ID" value="KAG6375591.1"/>
    <property type="molecule type" value="Genomic_DNA"/>
</dbReference>
<dbReference type="PANTHER" id="PTHR48051">
    <property type="match status" value="1"/>
</dbReference>
<dbReference type="Gene3D" id="3.60.40.10">
    <property type="entry name" value="PPM-type phosphatase domain"/>
    <property type="match status" value="1"/>
</dbReference>
<organism evidence="17 18">
    <name type="scientific">Boletus reticuloceps</name>
    <dbReference type="NCBI Taxonomy" id="495285"/>
    <lineage>
        <taxon>Eukaryota</taxon>
        <taxon>Fungi</taxon>
        <taxon>Dikarya</taxon>
        <taxon>Basidiomycota</taxon>
        <taxon>Agaricomycotina</taxon>
        <taxon>Agaricomycetes</taxon>
        <taxon>Agaricomycetidae</taxon>
        <taxon>Boletales</taxon>
        <taxon>Boletineae</taxon>
        <taxon>Boletaceae</taxon>
        <taxon>Boletoideae</taxon>
        <taxon>Boletus</taxon>
    </lineage>
</organism>
<keyword evidence="10" id="KW-0456">Lyase</keyword>
<dbReference type="InterPro" id="IPR050216">
    <property type="entry name" value="LRR_domain-containing"/>
</dbReference>
<feature type="region of interest" description="Disordered" evidence="13">
    <location>
        <begin position="27"/>
        <end position="102"/>
    </location>
</feature>
<dbReference type="PROSITE" id="PS51450">
    <property type="entry name" value="LRR"/>
    <property type="match status" value="2"/>
</dbReference>
<dbReference type="InterPro" id="IPR055071">
    <property type="entry name" value="RA_PHLPP-like"/>
</dbReference>
<name>A0A8I3AAE8_9AGAM</name>
<dbReference type="Pfam" id="PF23010">
    <property type="entry name" value="RA_3"/>
    <property type="match status" value="1"/>
</dbReference>
<evidence type="ECO:0000256" key="5">
    <source>
        <dbReference type="ARBA" id="ARBA00022614"/>
    </source>
</evidence>
<feature type="region of interest" description="Disordered" evidence="13">
    <location>
        <begin position="162"/>
        <end position="217"/>
    </location>
</feature>
<evidence type="ECO:0000259" key="16">
    <source>
        <dbReference type="PROSITE" id="PS51746"/>
    </source>
</evidence>
<evidence type="ECO:0000256" key="2">
    <source>
        <dbReference type="ARBA" id="ARBA00005381"/>
    </source>
</evidence>
<dbReference type="SMART" id="SM00369">
    <property type="entry name" value="LRR_TYP"/>
    <property type="match status" value="10"/>
</dbReference>
<evidence type="ECO:0000256" key="8">
    <source>
        <dbReference type="ARBA" id="ARBA00022842"/>
    </source>
</evidence>
<dbReference type="InterPro" id="IPR001611">
    <property type="entry name" value="Leu-rich_rpt"/>
</dbReference>
<dbReference type="OrthoDB" id="2021138at2759"/>
<feature type="compositionally biased region" description="Polar residues" evidence="13">
    <location>
        <begin position="199"/>
        <end position="217"/>
    </location>
</feature>
<feature type="domain" description="Ras-associating" evidence="15">
    <location>
        <begin position="371"/>
        <end position="462"/>
    </location>
</feature>
<keyword evidence="7" id="KW-0677">Repeat</keyword>
<dbReference type="SMART" id="SM00044">
    <property type="entry name" value="CYCc"/>
    <property type="match status" value="1"/>
</dbReference>
<evidence type="ECO:0000259" key="14">
    <source>
        <dbReference type="PROSITE" id="PS50125"/>
    </source>
</evidence>
<gene>
    <name evidence="17" type="ORF">JVT61DRAFT_3156</name>
</gene>
<feature type="domain" description="Guanylate cyclase" evidence="14">
    <location>
        <begin position="1434"/>
        <end position="1570"/>
    </location>
</feature>
<dbReference type="InterPro" id="IPR001054">
    <property type="entry name" value="A/G_cyclase"/>
</dbReference>
<evidence type="ECO:0000256" key="12">
    <source>
        <dbReference type="ARBA" id="ARBA00032637"/>
    </source>
</evidence>
<dbReference type="Pfam" id="PF00211">
    <property type="entry name" value="Guanylate_cyc"/>
    <property type="match status" value="1"/>
</dbReference>
<feature type="compositionally biased region" description="Low complexity" evidence="13">
    <location>
        <begin position="318"/>
        <end position="335"/>
    </location>
</feature>
<dbReference type="GO" id="GO:0035556">
    <property type="term" value="P:intracellular signal transduction"/>
    <property type="evidence" value="ECO:0007669"/>
    <property type="project" value="InterPro"/>
</dbReference>
<evidence type="ECO:0000259" key="15">
    <source>
        <dbReference type="PROSITE" id="PS50200"/>
    </source>
</evidence>
<dbReference type="SUPFAM" id="SSF55073">
    <property type="entry name" value="Nucleotide cyclase"/>
    <property type="match status" value="1"/>
</dbReference>
<feature type="compositionally biased region" description="Basic residues" evidence="13">
    <location>
        <begin position="350"/>
        <end position="362"/>
    </location>
</feature>
<comment type="similarity">
    <text evidence="2">Belongs to the adenylyl cyclase class-3 family.</text>
</comment>
<evidence type="ECO:0000313" key="17">
    <source>
        <dbReference type="EMBL" id="KAG6375591.1"/>
    </source>
</evidence>
<dbReference type="InterPro" id="IPR036457">
    <property type="entry name" value="PPM-type-like_dom_sf"/>
</dbReference>
<evidence type="ECO:0000256" key="1">
    <source>
        <dbReference type="ARBA" id="ARBA00001593"/>
    </source>
</evidence>
<dbReference type="Proteomes" id="UP000683000">
    <property type="component" value="Unassembled WGS sequence"/>
</dbReference>
<feature type="compositionally biased region" description="Polar residues" evidence="13">
    <location>
        <begin position="38"/>
        <end position="49"/>
    </location>
</feature>
<dbReference type="InterPro" id="IPR001932">
    <property type="entry name" value="PPM-type_phosphatase-like_dom"/>
</dbReference>
<keyword evidence="18" id="KW-1185">Reference proteome</keyword>
<feature type="compositionally biased region" description="Low complexity" evidence="13">
    <location>
        <begin position="71"/>
        <end position="88"/>
    </location>
</feature>
<dbReference type="SMART" id="SM00365">
    <property type="entry name" value="LRR_SD22"/>
    <property type="match status" value="2"/>
</dbReference>
<keyword evidence="6" id="KW-0479">Metal-binding</keyword>
<dbReference type="SMART" id="SM00364">
    <property type="entry name" value="LRR_BAC"/>
    <property type="match status" value="10"/>
</dbReference>
<dbReference type="EC" id="4.6.1.1" evidence="3"/>
<dbReference type="InterPro" id="IPR003591">
    <property type="entry name" value="Leu-rich_rpt_typical-subtyp"/>
</dbReference>
<dbReference type="GO" id="GO:0006171">
    <property type="term" value="P:cAMP biosynthetic process"/>
    <property type="evidence" value="ECO:0007669"/>
    <property type="project" value="UniProtKB-KW"/>
</dbReference>
<evidence type="ECO:0000256" key="4">
    <source>
        <dbReference type="ARBA" id="ARBA00021420"/>
    </source>
</evidence>
<protein>
    <recommendedName>
        <fullName evidence="4">Adenylate cyclase</fullName>
        <ecNumber evidence="3">4.6.1.1</ecNumber>
    </recommendedName>
    <alternativeName>
        <fullName evidence="11">ATP pyrophosphate-lyase</fullName>
    </alternativeName>
    <alternativeName>
        <fullName evidence="12">Adenylyl cyclase</fullName>
    </alternativeName>
</protein>
<proteinExistence type="inferred from homology"/>
<dbReference type="PANTHER" id="PTHR48051:SF1">
    <property type="entry name" value="RAS SUPPRESSOR PROTEIN 1"/>
    <property type="match status" value="1"/>
</dbReference>
<dbReference type="GO" id="GO:0005737">
    <property type="term" value="C:cytoplasm"/>
    <property type="evidence" value="ECO:0007669"/>
    <property type="project" value="TreeGrafter"/>
</dbReference>
<evidence type="ECO:0000256" key="9">
    <source>
        <dbReference type="ARBA" id="ARBA00022998"/>
    </source>
</evidence>
<dbReference type="InterPro" id="IPR032675">
    <property type="entry name" value="LRR_dom_sf"/>
</dbReference>
<dbReference type="Gene3D" id="3.80.10.10">
    <property type="entry name" value="Ribonuclease Inhibitor"/>
    <property type="match status" value="4"/>
</dbReference>
<comment type="catalytic activity">
    <reaction evidence="1">
        <text>ATP = 3',5'-cyclic AMP + diphosphate</text>
        <dbReference type="Rhea" id="RHEA:15389"/>
        <dbReference type="ChEBI" id="CHEBI:30616"/>
        <dbReference type="ChEBI" id="CHEBI:33019"/>
        <dbReference type="ChEBI" id="CHEBI:58165"/>
        <dbReference type="EC" id="4.6.1.1"/>
    </reaction>
</comment>
<keyword evidence="8" id="KW-0460">Magnesium</keyword>
<dbReference type="InterPro" id="IPR000159">
    <property type="entry name" value="RA_dom"/>
</dbReference>
<evidence type="ECO:0000256" key="10">
    <source>
        <dbReference type="ARBA" id="ARBA00023239"/>
    </source>
</evidence>